<dbReference type="NCBIfam" id="TIGR01126">
    <property type="entry name" value="pdi_dom"/>
    <property type="match status" value="1"/>
</dbReference>
<proteinExistence type="inferred from homology"/>
<reference evidence="9 10" key="1">
    <citation type="submission" date="2012-04" db="EMBL/GenBank/DDBJ databases">
        <title>The Genome Sequence of Saprolegnia declina VS20.</title>
        <authorList>
            <consortium name="The Broad Institute Genome Sequencing Platform"/>
            <person name="Russ C."/>
            <person name="Nusbaum C."/>
            <person name="Tyler B."/>
            <person name="van West P."/>
            <person name="Dieguez-Uribeondo J."/>
            <person name="de Bruijn I."/>
            <person name="Tripathy S."/>
            <person name="Jiang R."/>
            <person name="Young S.K."/>
            <person name="Zeng Q."/>
            <person name="Gargeya S."/>
            <person name="Fitzgerald M."/>
            <person name="Haas B."/>
            <person name="Abouelleil A."/>
            <person name="Alvarado L."/>
            <person name="Arachchi H.M."/>
            <person name="Berlin A."/>
            <person name="Chapman S.B."/>
            <person name="Goldberg J."/>
            <person name="Griggs A."/>
            <person name="Gujja S."/>
            <person name="Hansen M."/>
            <person name="Howarth C."/>
            <person name="Imamovic A."/>
            <person name="Larimer J."/>
            <person name="McCowen C."/>
            <person name="Montmayeur A."/>
            <person name="Murphy C."/>
            <person name="Neiman D."/>
            <person name="Pearson M."/>
            <person name="Priest M."/>
            <person name="Roberts A."/>
            <person name="Saif S."/>
            <person name="Shea T."/>
            <person name="Sisk P."/>
            <person name="Sykes S."/>
            <person name="Wortman J."/>
            <person name="Nusbaum C."/>
            <person name="Birren B."/>
        </authorList>
    </citation>
    <scope>NUCLEOTIDE SEQUENCE [LARGE SCALE GENOMIC DNA]</scope>
    <source>
        <strain evidence="9 10">VS20</strain>
    </source>
</reference>
<keyword evidence="6" id="KW-0472">Membrane</keyword>
<feature type="domain" description="Thioredoxin" evidence="8">
    <location>
        <begin position="1"/>
        <end position="129"/>
    </location>
</feature>
<dbReference type="GeneID" id="19952377"/>
<keyword evidence="3" id="KW-0677">Repeat</keyword>
<dbReference type="InterPro" id="IPR051063">
    <property type="entry name" value="PDI"/>
</dbReference>
<keyword evidence="6" id="KW-0812">Transmembrane</keyword>
<dbReference type="InParanoid" id="T0QAQ1"/>
<dbReference type="eggNOG" id="KOG0191">
    <property type="taxonomic scope" value="Eukaryota"/>
</dbReference>
<dbReference type="PANTHER" id="PTHR45672:SF11">
    <property type="entry name" value="PROTEIN DISULFIDE-ISOMERASE C17H9.14C"/>
    <property type="match status" value="1"/>
</dbReference>
<dbReference type="InterPro" id="IPR005788">
    <property type="entry name" value="PDI_thioredoxin-like_dom"/>
</dbReference>
<evidence type="ECO:0000259" key="8">
    <source>
        <dbReference type="PROSITE" id="PS51352"/>
    </source>
</evidence>
<feature type="domain" description="Thioredoxin" evidence="8">
    <location>
        <begin position="150"/>
        <end position="268"/>
    </location>
</feature>
<feature type="chain" id="PRO_5004583128" description="Thioredoxin domain-containing protein" evidence="7">
    <location>
        <begin position="23"/>
        <end position="378"/>
    </location>
</feature>
<name>T0QAQ1_SAPDV</name>
<gene>
    <name evidence="9" type="ORF">SDRG_11650</name>
</gene>
<evidence type="ECO:0000313" key="9">
    <source>
        <dbReference type="EMBL" id="EQC30595.1"/>
    </source>
</evidence>
<feature type="region of interest" description="Disordered" evidence="5">
    <location>
        <begin position="339"/>
        <end position="378"/>
    </location>
</feature>
<dbReference type="PROSITE" id="PS00194">
    <property type="entry name" value="THIOREDOXIN_1"/>
    <property type="match status" value="2"/>
</dbReference>
<dbReference type="STRING" id="1156394.T0QAQ1"/>
<dbReference type="SUPFAM" id="SSF52833">
    <property type="entry name" value="Thioredoxin-like"/>
    <property type="match status" value="2"/>
</dbReference>
<evidence type="ECO:0000256" key="2">
    <source>
        <dbReference type="ARBA" id="ARBA00022729"/>
    </source>
</evidence>
<sequence length="378" mass="41571">MLGRAAILLSVLLMALVGMARADGAEVLTTDNFDARTANGVWLIKFYAPWCGHCKSLAPTFDKLPSDAAIQGKDIHIGKIDCTVHKTVCMRFEVKSYPTIKAIADKHSFDYAGQRDSQHFVDFVTNGYKKVGGEEILSQSQFDARQIQMEKEMAEAEKNSLVVSLSTTSFDELVHDKSEPWLLKFYAPWCGHCKRLAPVWDKLSATLKESGSTAQVGKIDCTKYRRVCSRFSVNGYPTLFFIKNGQVYKYEGARTLEGFTSFIASGYSKAETIGAIPDESLAGQLVDGLLEWAAEHTLWAVLAGIVALAIIVAILVALLDYCMGDEEYPVSHQDRLREAEALLKERQGGNDDDDASGDDESDDGDAKGKRVDGVNKAN</sequence>
<dbReference type="GO" id="GO:0006457">
    <property type="term" value="P:protein folding"/>
    <property type="evidence" value="ECO:0007669"/>
    <property type="project" value="TreeGrafter"/>
</dbReference>
<evidence type="ECO:0000256" key="7">
    <source>
        <dbReference type="SAM" id="SignalP"/>
    </source>
</evidence>
<dbReference type="InterPro" id="IPR013766">
    <property type="entry name" value="Thioredoxin_domain"/>
</dbReference>
<dbReference type="GO" id="GO:0005783">
    <property type="term" value="C:endoplasmic reticulum"/>
    <property type="evidence" value="ECO:0007669"/>
    <property type="project" value="TreeGrafter"/>
</dbReference>
<evidence type="ECO:0000256" key="4">
    <source>
        <dbReference type="RuleBase" id="RU004208"/>
    </source>
</evidence>
<dbReference type="OMA" id="VAMLDYW"/>
<keyword evidence="6" id="KW-1133">Transmembrane helix</keyword>
<dbReference type="Proteomes" id="UP000030762">
    <property type="component" value="Unassembled WGS sequence"/>
</dbReference>
<organism evidence="9 10">
    <name type="scientific">Saprolegnia diclina (strain VS20)</name>
    <dbReference type="NCBI Taxonomy" id="1156394"/>
    <lineage>
        <taxon>Eukaryota</taxon>
        <taxon>Sar</taxon>
        <taxon>Stramenopiles</taxon>
        <taxon>Oomycota</taxon>
        <taxon>Saprolegniomycetes</taxon>
        <taxon>Saprolegniales</taxon>
        <taxon>Saprolegniaceae</taxon>
        <taxon>Saprolegnia</taxon>
    </lineage>
</organism>
<dbReference type="PRINTS" id="PR00421">
    <property type="entry name" value="THIOREDOXIN"/>
</dbReference>
<keyword evidence="2 7" id="KW-0732">Signal</keyword>
<accession>T0QAQ1</accession>
<dbReference type="InterPro" id="IPR017937">
    <property type="entry name" value="Thioredoxin_CS"/>
</dbReference>
<comment type="similarity">
    <text evidence="1 4">Belongs to the protein disulfide isomerase family.</text>
</comment>
<feature type="signal peptide" evidence="7">
    <location>
        <begin position="1"/>
        <end position="22"/>
    </location>
</feature>
<feature type="compositionally biased region" description="Basic and acidic residues" evidence="5">
    <location>
        <begin position="364"/>
        <end position="378"/>
    </location>
</feature>
<dbReference type="VEuPathDB" id="FungiDB:SDRG_11650"/>
<dbReference type="Gene3D" id="3.40.30.10">
    <property type="entry name" value="Glutaredoxin"/>
    <property type="match status" value="2"/>
</dbReference>
<dbReference type="EMBL" id="JH767174">
    <property type="protein sequence ID" value="EQC30595.1"/>
    <property type="molecule type" value="Genomic_DNA"/>
</dbReference>
<feature type="compositionally biased region" description="Basic and acidic residues" evidence="5">
    <location>
        <begin position="339"/>
        <end position="349"/>
    </location>
</feature>
<evidence type="ECO:0000256" key="6">
    <source>
        <dbReference type="SAM" id="Phobius"/>
    </source>
</evidence>
<feature type="compositionally biased region" description="Acidic residues" evidence="5">
    <location>
        <begin position="350"/>
        <end position="363"/>
    </location>
</feature>
<dbReference type="InterPro" id="IPR036249">
    <property type="entry name" value="Thioredoxin-like_sf"/>
</dbReference>
<dbReference type="OrthoDB" id="10264505at2759"/>
<evidence type="ECO:0000256" key="3">
    <source>
        <dbReference type="ARBA" id="ARBA00022737"/>
    </source>
</evidence>
<dbReference type="PROSITE" id="PS51352">
    <property type="entry name" value="THIOREDOXIN_2"/>
    <property type="match status" value="2"/>
</dbReference>
<protein>
    <recommendedName>
        <fullName evidence="8">Thioredoxin domain-containing protein</fullName>
    </recommendedName>
</protein>
<feature type="transmembrane region" description="Helical" evidence="6">
    <location>
        <begin position="298"/>
        <end position="319"/>
    </location>
</feature>
<dbReference type="PANTHER" id="PTHR45672">
    <property type="entry name" value="PROTEIN DISULFIDE-ISOMERASE C17H9.14C-RELATED"/>
    <property type="match status" value="1"/>
</dbReference>
<dbReference type="Pfam" id="PF00085">
    <property type="entry name" value="Thioredoxin"/>
    <property type="match status" value="2"/>
</dbReference>
<evidence type="ECO:0000256" key="5">
    <source>
        <dbReference type="SAM" id="MobiDB-lite"/>
    </source>
</evidence>
<evidence type="ECO:0000313" key="10">
    <source>
        <dbReference type="Proteomes" id="UP000030762"/>
    </source>
</evidence>
<evidence type="ECO:0000256" key="1">
    <source>
        <dbReference type="ARBA" id="ARBA00006347"/>
    </source>
</evidence>
<dbReference type="CDD" id="cd02961">
    <property type="entry name" value="PDI_a_family"/>
    <property type="match status" value="2"/>
</dbReference>
<dbReference type="AlphaFoldDB" id="T0QAQ1"/>
<keyword evidence="10" id="KW-1185">Reference proteome</keyword>
<dbReference type="GO" id="GO:0003756">
    <property type="term" value="F:protein disulfide isomerase activity"/>
    <property type="evidence" value="ECO:0007669"/>
    <property type="project" value="InterPro"/>
</dbReference>
<dbReference type="RefSeq" id="XP_008615921.1">
    <property type="nucleotide sequence ID" value="XM_008617699.1"/>
</dbReference>